<dbReference type="Pfam" id="PF01370">
    <property type="entry name" value="Epimerase"/>
    <property type="match status" value="1"/>
</dbReference>
<dbReference type="Proteomes" id="UP001432046">
    <property type="component" value="Chromosome"/>
</dbReference>
<keyword evidence="3" id="KW-0520">NAD</keyword>
<accession>A0A974A376</accession>
<dbReference type="InterPro" id="IPR001509">
    <property type="entry name" value="Epimerase_deHydtase"/>
</dbReference>
<dbReference type="InterPro" id="IPR036291">
    <property type="entry name" value="NAD(P)-bd_dom_sf"/>
</dbReference>
<dbReference type="PANTHER" id="PTHR43103:SF5">
    <property type="entry name" value="4-EPIMERASE, PUTATIVE (AFU_ORTHOLOGUE AFUA_7G00360)-RELATED"/>
    <property type="match status" value="1"/>
</dbReference>
<dbReference type="EMBL" id="CP147711">
    <property type="protein sequence ID" value="WXC83413.1"/>
    <property type="molecule type" value="Genomic_DNA"/>
</dbReference>
<evidence type="ECO:0000313" key="6">
    <source>
        <dbReference type="EMBL" id="WXC83413.1"/>
    </source>
</evidence>
<keyword evidence="2" id="KW-0560">Oxidoreductase</keyword>
<dbReference type="CDD" id="cd08946">
    <property type="entry name" value="SDR_e"/>
    <property type="match status" value="1"/>
</dbReference>
<proteinExistence type="inferred from homology"/>
<reference evidence="6" key="3">
    <citation type="submission" date="2024-03" db="EMBL/GenBank/DDBJ databases">
        <authorList>
            <person name="Bromfield E.S.P."/>
            <person name="Cloutier S."/>
        </authorList>
    </citation>
    <scope>NUCLEOTIDE SEQUENCE</scope>
    <source>
        <strain evidence="6">5S5</strain>
    </source>
</reference>
<dbReference type="RefSeq" id="WP_166206154.1">
    <property type="nucleotide sequence ID" value="NZ_CP088285.1"/>
</dbReference>
<evidence type="ECO:0000313" key="7">
    <source>
        <dbReference type="Proteomes" id="UP001432046"/>
    </source>
</evidence>
<name>A0A974A376_9BRAD</name>
<dbReference type="PANTHER" id="PTHR43103">
    <property type="entry name" value="NUCLEOSIDE-DIPHOSPHATE-SUGAR EPIMERASE"/>
    <property type="match status" value="1"/>
</dbReference>
<evidence type="ECO:0000313" key="5">
    <source>
        <dbReference type="EMBL" id="NVI46738.1"/>
    </source>
</evidence>
<evidence type="ECO:0000256" key="2">
    <source>
        <dbReference type="ARBA" id="ARBA00023002"/>
    </source>
</evidence>
<reference evidence="5" key="1">
    <citation type="submission" date="2020-06" db="EMBL/GenBank/DDBJ databases">
        <title>Whole Genome Sequence of Bradyrhizobium sp. Strain 1S1.</title>
        <authorList>
            <person name="Bromfield E.S.P."/>
            <person name="Cloutier S."/>
        </authorList>
    </citation>
    <scope>NUCLEOTIDE SEQUENCE [LARGE SCALE GENOMIC DNA]</scope>
    <source>
        <strain evidence="5">1S1</strain>
    </source>
</reference>
<comment type="similarity">
    <text evidence="1">Belongs to the NAD(P)-dependent epimerase/dehydratase family.</text>
</comment>
<protein>
    <submittedName>
        <fullName evidence="5">NAD(P)-dependent oxidoreductase</fullName>
    </submittedName>
</protein>
<dbReference type="AlphaFoldDB" id="A0A974A376"/>
<evidence type="ECO:0000256" key="1">
    <source>
        <dbReference type="ARBA" id="ARBA00007637"/>
    </source>
</evidence>
<dbReference type="EMBL" id="JAAOLE020000001">
    <property type="protein sequence ID" value="NVI46738.1"/>
    <property type="molecule type" value="Genomic_DNA"/>
</dbReference>
<organism evidence="5">
    <name type="scientific">Bradyrhizobium septentrionale</name>
    <dbReference type="NCBI Taxonomy" id="1404411"/>
    <lineage>
        <taxon>Bacteria</taxon>
        <taxon>Pseudomonadati</taxon>
        <taxon>Pseudomonadota</taxon>
        <taxon>Alphaproteobacteria</taxon>
        <taxon>Hyphomicrobiales</taxon>
        <taxon>Nitrobacteraceae</taxon>
        <taxon>Bradyrhizobium</taxon>
    </lineage>
</organism>
<sequence>MSSFGTVLLTGAAGKIGLRLREFLRPLIRLRSTDILALDPPRDGEETVRCDLSDPLAARSVVAGVDAIVHMAGIPREAPIEQIASANLIATYNVFAAAHAAGVKRVVFGSTNHVVGFYPVEQSVDASALPRPDTLYGASKVFGEAVARLFWDKHGIESVCIRIGSALDKPTNVRQLSTWVSYRDLGELVWRSLVAPRVGATIAYGVSAGSRCWWNNSAAGHLGFIPKDNADRFAAEMTEALASEEARGPAVVFQGGPWAADGYDAA</sequence>
<gene>
    <name evidence="5" type="ORF">HAP48_028005</name>
    <name evidence="6" type="ORF">WDK88_18460</name>
</gene>
<dbReference type="GO" id="GO:0016491">
    <property type="term" value="F:oxidoreductase activity"/>
    <property type="evidence" value="ECO:0007669"/>
    <property type="project" value="UniProtKB-KW"/>
</dbReference>
<dbReference type="SUPFAM" id="SSF51735">
    <property type="entry name" value="NAD(P)-binding Rossmann-fold domains"/>
    <property type="match status" value="1"/>
</dbReference>
<evidence type="ECO:0000256" key="3">
    <source>
        <dbReference type="ARBA" id="ARBA00023027"/>
    </source>
</evidence>
<reference evidence="6" key="2">
    <citation type="journal article" date="2021" name="Int. J. Syst. Evol. Microbiol.">
        <title>Bradyrhizobium septentrionale sp. nov. (sv. septentrionale) and Bradyrhizobium quebecense sp. nov. (sv. septentrionale) associated with legumes native to Canada possess rearranged symbiosis genes and numerous insertion sequences.</title>
        <authorList>
            <person name="Bromfield E.S.P."/>
            <person name="Cloutier S."/>
        </authorList>
    </citation>
    <scope>NUCLEOTIDE SEQUENCE</scope>
    <source>
        <strain evidence="6">5S5</strain>
    </source>
</reference>
<feature type="domain" description="NAD-dependent epimerase/dehydratase" evidence="4">
    <location>
        <begin position="7"/>
        <end position="164"/>
    </location>
</feature>
<dbReference type="Gene3D" id="3.40.50.720">
    <property type="entry name" value="NAD(P)-binding Rossmann-like Domain"/>
    <property type="match status" value="1"/>
</dbReference>
<evidence type="ECO:0000259" key="4">
    <source>
        <dbReference type="Pfam" id="PF01370"/>
    </source>
</evidence>
<keyword evidence="7" id="KW-1185">Reference proteome</keyword>